<sequence length="1786" mass="200097">MKFGLLSYMAILVASAEASCEMKLKARSVDAITDSWKNDPVSGEGIMETELFRFDINFLEIDLNDEENPLYYSSENGASFHIERCWHPYEGWTTPDYGDHFRKLSLRPDSPLKRHLEAEEDIPKCLMQCAHQTPTQCWDIQNIGECINSPNSWVENPCTGDELAKANEIMNPWLSCLCDEDVDACEAISAKPPGDTKIDPFDFEQQYSQTLKDTWNINLPAYPEDALAKYFLFHQATTAIDNPYGGNDDGARYWDSASAFIDMRVEYDKVSNKCVPKVKIDSVDEQMKTLVSIDGVSTQCILEYAAGIYQKKMADEPLSGSQYAQASRDYVYHNSNHPIDVLANLRKWQRAASGGAPPTSTDEDSKVKVVLRDGSGNEEIIETELTYKKYQAMRGIVENRKNTMHQDRCSVMPIATDEAGTDLFGGPFGHECQQWTENGGYETVQDCDAKKRFRFVYPDTCPRIIFGVEEKRVEKRSKHEFKDTVKAGTMKMGMVGRRINLSTGEEQKNSYFPDLSEMESCELWVDGVVDSKGASLKSLCDLKNVEVPEPTCDFPSLMRTTADMTEAMHTLKSGAVRPSSEYFMPRLGADSWGECSSLIDNALVFTSKQMDIETTECGRDDWGSPEYQADPCCNWEISSKQCCAPRIITFPVPQASVDTAALAYYCAEDVDQLATAIYSAKDYVEKRKQTTDQHKGCLHDKQTKVDMYRQFADVGKNCSEEVIGKYESGEQRSTATCSIDEDCYTGVCKPAGDNEKIRYCQTSRSTLFVVQCLNDKLAGLDKAKAMMKAIFAESDMDATIDEVADGLGRAAGRKMCAGHQGWNFDPNYKNCKNNNYNDEGECEEYYCDNYDDCKTKCEATGLACNTNNDYWNPSNLPQTEAECLVDKLNNKDQYPDSAGGKFCARCWDGDSNCEEISEPSVCRLTRTGYNTYKWTAEQCKKATGRADAFVRDNEHYTSENYCEIPADTYEECIGADEIATCDEDYEDAWACVKDYPNSYDGCESLGGTYTYDTFNKGYPDSEIHTSVCRMYGPGWDGMTKEYVDAHCTEDLGEPQLMRSNREICMQALSHESKCYFEGGDEVSDQSGCPTVSGAFNVQYESGGRCELTATGYYNYWNSDITQTSVYKVAEMCNTLGEAESKWKLSVGKIWKPGQFDTKEKCEVGACNMGYHYTEEQCGQIERCSRWACDGCEKDWTSSNNGKFVADNVCVYKNTGSDVSDEVSCHNKFGADMAEWNAELGICVANANKGEWQCDALEDTAYYECREMQADTCAGAGYDDAPSIAKTLLNCRKTPSAECKTRESCESSGECRNGLRRRYWFDGEQHYMDNVCVAPTKDEHGRSSCAELMDQSQPNYWEGVEQLQDNTCVLMKKTESECSLIEGAVWTSTLETRSTCLDKEKCKVSDWMFNDFDSAECAKCNKNFEYVGEWHGNKWQVGSMSDSFHWLDRKWDKKNKWVSEVDSWRLEHVMRELVERLAEETEAQFVQCMYTGLMESVKKIACVCGENRSECDTSSIFNGLATIVNTTAYKDAREIAGNELTTFLSLEKASVADINNVTLEEGGGYVPKTNTTIVREDEKRRSLRNKEHRNLKENGDELNSASCMTVVKNSHGKLVGQLVGNCVKANFSQALAEASTLCLDVRNSIEIADVFDVAGFADYDPIGGGYTAREEVAVVTGGQYCVTVSETSFLCPIHRVEGYEEVTEDMGSDDCELVVNIVERMKLTKPCETGVLCVGSPEFFIALGVVTIMAILGCVVLGFVKCCRRRKGESMKHEINLKGAAGENSML</sequence>
<evidence type="ECO:0000256" key="2">
    <source>
        <dbReference type="SAM" id="SignalP"/>
    </source>
</evidence>
<gene>
    <name evidence="3" type="ORF">TrRE_jg9763</name>
</gene>
<keyword evidence="4" id="KW-1185">Reference proteome</keyword>
<feature type="transmembrane region" description="Helical" evidence="1">
    <location>
        <begin position="1738"/>
        <end position="1759"/>
    </location>
</feature>
<dbReference type="OrthoDB" id="192862at2759"/>
<keyword evidence="1" id="KW-1133">Transmembrane helix</keyword>
<evidence type="ECO:0000256" key="1">
    <source>
        <dbReference type="SAM" id="Phobius"/>
    </source>
</evidence>
<name>A0A9W7AW08_9STRA</name>
<dbReference type="PANTHER" id="PTHR32102:SF17">
    <property type="entry name" value="THH1_TOM1_TOM3 DOMAIN-CONTAINING PROTEIN"/>
    <property type="match status" value="1"/>
</dbReference>
<evidence type="ECO:0000313" key="4">
    <source>
        <dbReference type="Proteomes" id="UP001165082"/>
    </source>
</evidence>
<dbReference type="EMBL" id="BRXZ01001741">
    <property type="protein sequence ID" value="GMH77611.1"/>
    <property type="molecule type" value="Genomic_DNA"/>
</dbReference>
<protein>
    <submittedName>
        <fullName evidence="3">Uncharacterized protein</fullName>
    </submittedName>
</protein>
<dbReference type="GO" id="GO:0006935">
    <property type="term" value="P:chemotaxis"/>
    <property type="evidence" value="ECO:0007669"/>
    <property type="project" value="TreeGrafter"/>
</dbReference>
<dbReference type="PANTHER" id="PTHR32102">
    <property type="entry name" value="DUF1084 DOMAIN-CONTAINING PROTEIN-RELATED"/>
    <property type="match status" value="1"/>
</dbReference>
<feature type="chain" id="PRO_5040989844" evidence="2">
    <location>
        <begin position="19"/>
        <end position="1786"/>
    </location>
</feature>
<comment type="caution">
    <text evidence="3">The sequence shown here is derived from an EMBL/GenBank/DDBJ whole genome shotgun (WGS) entry which is preliminary data.</text>
</comment>
<reference evidence="3" key="1">
    <citation type="submission" date="2022-07" db="EMBL/GenBank/DDBJ databases">
        <title>Genome analysis of Parmales, a sister group of diatoms, reveals the evolutionary specialization of diatoms from phago-mixotrophs to photoautotrophs.</title>
        <authorList>
            <person name="Ban H."/>
            <person name="Sato S."/>
            <person name="Yoshikawa S."/>
            <person name="Kazumasa Y."/>
            <person name="Nakamura Y."/>
            <person name="Ichinomiya M."/>
            <person name="Saitoh K."/>
            <person name="Sato N."/>
            <person name="Blanc-Mathieu R."/>
            <person name="Endo H."/>
            <person name="Kuwata A."/>
            <person name="Ogata H."/>
        </authorList>
    </citation>
    <scope>NUCLEOTIDE SEQUENCE</scope>
</reference>
<keyword evidence="1" id="KW-0812">Transmembrane</keyword>
<proteinExistence type="predicted"/>
<keyword evidence="2" id="KW-0732">Signal</keyword>
<evidence type="ECO:0000313" key="3">
    <source>
        <dbReference type="EMBL" id="GMH77611.1"/>
    </source>
</evidence>
<feature type="signal peptide" evidence="2">
    <location>
        <begin position="1"/>
        <end position="18"/>
    </location>
</feature>
<dbReference type="Proteomes" id="UP001165082">
    <property type="component" value="Unassembled WGS sequence"/>
</dbReference>
<keyword evidence="1" id="KW-0472">Membrane</keyword>
<organism evidence="3 4">
    <name type="scientific">Triparma retinervis</name>
    <dbReference type="NCBI Taxonomy" id="2557542"/>
    <lineage>
        <taxon>Eukaryota</taxon>
        <taxon>Sar</taxon>
        <taxon>Stramenopiles</taxon>
        <taxon>Ochrophyta</taxon>
        <taxon>Bolidophyceae</taxon>
        <taxon>Parmales</taxon>
        <taxon>Triparmaceae</taxon>
        <taxon>Triparma</taxon>
    </lineage>
</organism>
<accession>A0A9W7AW08</accession>